<sequence>PDGGWDGWTTRSVTARGPDRSGCRPWLIERAERPARRVHLWCWNGERWLAKKIPHQEGDAPDADVMVVDGHWLLATDSGLLREWDGSRLPAIPSAWQGYRLSAASTKEIWGVWYDNTIRRMRDGAWETTPVPGVSIRKTSSDGRIWPWINDIAVVSENEVWAVGNTQLGGPEPKMEYYFDDIVLRWDGRRWHRESLGLKGISLKHVIPDGHGGIWVATTGPYMLHHSDGRWTRVPLPTTSGVLMRPRVLDRVDGSDDAWAITEASFDAGVLSLVILRHTGR</sequence>
<accession>A0ABW3CJL4</accession>
<evidence type="ECO:0000313" key="1">
    <source>
        <dbReference type="EMBL" id="MFD0854501.1"/>
    </source>
</evidence>
<evidence type="ECO:0000313" key="2">
    <source>
        <dbReference type="Proteomes" id="UP001597083"/>
    </source>
</evidence>
<feature type="non-terminal residue" evidence="1">
    <location>
        <position position="1"/>
    </location>
</feature>
<name>A0ABW3CJL4_9ACTN</name>
<organism evidence="1 2">
    <name type="scientific">Actinomadura adrarensis</name>
    <dbReference type="NCBI Taxonomy" id="1819600"/>
    <lineage>
        <taxon>Bacteria</taxon>
        <taxon>Bacillati</taxon>
        <taxon>Actinomycetota</taxon>
        <taxon>Actinomycetes</taxon>
        <taxon>Streptosporangiales</taxon>
        <taxon>Thermomonosporaceae</taxon>
        <taxon>Actinomadura</taxon>
    </lineage>
</organism>
<keyword evidence="2" id="KW-1185">Reference proteome</keyword>
<dbReference type="Proteomes" id="UP001597083">
    <property type="component" value="Unassembled WGS sequence"/>
</dbReference>
<protein>
    <submittedName>
        <fullName evidence="1">Uncharacterized protein</fullName>
    </submittedName>
</protein>
<reference evidence="2" key="1">
    <citation type="journal article" date="2019" name="Int. J. Syst. Evol. Microbiol.">
        <title>The Global Catalogue of Microorganisms (GCM) 10K type strain sequencing project: providing services to taxonomists for standard genome sequencing and annotation.</title>
        <authorList>
            <consortium name="The Broad Institute Genomics Platform"/>
            <consortium name="The Broad Institute Genome Sequencing Center for Infectious Disease"/>
            <person name="Wu L."/>
            <person name="Ma J."/>
        </authorList>
    </citation>
    <scope>NUCLEOTIDE SEQUENCE [LARGE SCALE GENOMIC DNA]</scope>
    <source>
        <strain evidence="2">JCM 31696</strain>
    </source>
</reference>
<dbReference type="EMBL" id="JBHTIR010002985">
    <property type="protein sequence ID" value="MFD0854501.1"/>
    <property type="molecule type" value="Genomic_DNA"/>
</dbReference>
<proteinExistence type="predicted"/>
<gene>
    <name evidence="1" type="ORF">ACFQ07_19855</name>
</gene>
<comment type="caution">
    <text evidence="1">The sequence shown here is derived from an EMBL/GenBank/DDBJ whole genome shotgun (WGS) entry which is preliminary data.</text>
</comment>